<dbReference type="OrthoDB" id="9790048at2"/>
<evidence type="ECO:0000256" key="7">
    <source>
        <dbReference type="ARBA" id="ARBA00023139"/>
    </source>
</evidence>
<dbReference type="InterPro" id="IPR050811">
    <property type="entry name" value="Phosphate_ABC_transporter"/>
</dbReference>
<keyword evidence="6 9" id="KW-0732">Signal</keyword>
<feature type="domain" description="PBP" evidence="10">
    <location>
        <begin position="185"/>
        <end position="300"/>
    </location>
</feature>
<dbReference type="PANTHER" id="PTHR30570">
    <property type="entry name" value="PERIPLASMIC PHOSPHATE BINDING COMPONENT OF PHOSPHATE ABC TRANSPORTER"/>
    <property type="match status" value="1"/>
</dbReference>
<feature type="chain" id="PRO_5020537137" evidence="9">
    <location>
        <begin position="24"/>
        <end position="302"/>
    </location>
</feature>
<accession>A0A4R6Q5H5</accession>
<sequence>MEKNRLLKNLKKTLAVGAIIVMAASLFTACGNKSDSSSDSSGMTGEISVVSREDGSGTRGAFIELFGIEVKKDNGDKVDKTIKSAEVTNSTAVMLQTIKGNEKAIGYVSLGSMSDSVKALKVDGETASVENVKSGDYKVSRPFNIVTGKKTNAAAKDFISYINSKEGQAIVDKEGYVSEDATDSYAKSDASGKIVVAGSSSVTPLMEKLAEAYKKVNSDVKVEVQQSDSTTGVTSTIQGVCNIGMASRELEDSEKAKGVKSQEIARDGIAVIVNRSNGLSDITSDQVKQIYTGKITDWSEIK</sequence>
<name>A0A4R6Q5H5_9FIRM</name>
<feature type="domain" description="PBP" evidence="10">
    <location>
        <begin position="42"/>
        <end position="166"/>
    </location>
</feature>
<dbReference type="PROSITE" id="PS51257">
    <property type="entry name" value="PROKAR_LIPOPROTEIN"/>
    <property type="match status" value="1"/>
</dbReference>
<comment type="subcellular location">
    <subcellularLocation>
        <location evidence="2">Cell membrane</location>
        <topology evidence="2">Lipid-anchor</topology>
    </subcellularLocation>
</comment>
<evidence type="ECO:0000256" key="4">
    <source>
        <dbReference type="ARBA" id="ARBA00011529"/>
    </source>
</evidence>
<proteinExistence type="inferred from homology"/>
<dbReference type="GO" id="GO:0005886">
    <property type="term" value="C:plasma membrane"/>
    <property type="evidence" value="ECO:0007669"/>
    <property type="project" value="UniProtKB-SubCell"/>
</dbReference>
<dbReference type="Proteomes" id="UP000295500">
    <property type="component" value="Unassembled WGS sequence"/>
</dbReference>
<evidence type="ECO:0000313" key="11">
    <source>
        <dbReference type="EMBL" id="TDP57638.1"/>
    </source>
</evidence>
<evidence type="ECO:0000259" key="10">
    <source>
        <dbReference type="Pfam" id="PF12849"/>
    </source>
</evidence>
<keyword evidence="12" id="KW-1185">Reference proteome</keyword>
<dbReference type="GO" id="GO:0006817">
    <property type="term" value="P:phosphate ion transport"/>
    <property type="evidence" value="ECO:0007669"/>
    <property type="project" value="UniProtKB-KW"/>
</dbReference>
<feature type="signal peptide" evidence="9">
    <location>
        <begin position="1"/>
        <end position="23"/>
    </location>
</feature>
<evidence type="ECO:0000256" key="2">
    <source>
        <dbReference type="ARBA" id="ARBA00004193"/>
    </source>
</evidence>
<keyword evidence="5" id="KW-0813">Transport</keyword>
<evidence type="ECO:0000313" key="12">
    <source>
        <dbReference type="Proteomes" id="UP000295500"/>
    </source>
</evidence>
<dbReference type="Pfam" id="PF12849">
    <property type="entry name" value="PBP_like_2"/>
    <property type="match status" value="2"/>
</dbReference>
<keyword evidence="5" id="KW-0592">Phosphate transport</keyword>
<evidence type="ECO:0000256" key="9">
    <source>
        <dbReference type="SAM" id="SignalP"/>
    </source>
</evidence>
<evidence type="ECO:0000256" key="5">
    <source>
        <dbReference type="ARBA" id="ARBA00022592"/>
    </source>
</evidence>
<evidence type="ECO:0000256" key="1">
    <source>
        <dbReference type="ARBA" id="ARBA00002841"/>
    </source>
</evidence>
<dbReference type="AlphaFoldDB" id="A0A4R6Q5H5"/>
<comment type="similarity">
    <text evidence="3">Belongs to the PstS family.</text>
</comment>
<gene>
    <name evidence="11" type="ORF">EV211_1116</name>
</gene>
<keyword evidence="7" id="KW-0564">Palmitate</keyword>
<dbReference type="RefSeq" id="WP_133528158.1">
    <property type="nucleotide sequence ID" value="NZ_SNXO01000011.1"/>
</dbReference>
<dbReference type="EMBL" id="SNXO01000011">
    <property type="protein sequence ID" value="TDP57638.1"/>
    <property type="molecule type" value="Genomic_DNA"/>
</dbReference>
<dbReference type="Gene3D" id="3.40.190.10">
    <property type="entry name" value="Periplasmic binding protein-like II"/>
    <property type="match status" value="4"/>
</dbReference>
<protein>
    <submittedName>
        <fullName evidence="11">Phosphate ABC transporter substrate-binding protein (PhoT family)</fullName>
    </submittedName>
</protein>
<dbReference type="PANTHER" id="PTHR30570:SF1">
    <property type="entry name" value="PHOSPHATE-BINDING PROTEIN PSTS"/>
    <property type="match status" value="1"/>
</dbReference>
<evidence type="ECO:0000256" key="6">
    <source>
        <dbReference type="ARBA" id="ARBA00022729"/>
    </source>
</evidence>
<organism evidence="11 12">
    <name type="scientific">Aminicella lysinilytica</name>
    <dbReference type="NCBI Taxonomy" id="433323"/>
    <lineage>
        <taxon>Bacteria</taxon>
        <taxon>Bacillati</taxon>
        <taxon>Bacillota</taxon>
        <taxon>Clostridia</taxon>
        <taxon>Peptostreptococcales</taxon>
        <taxon>Anaerovoracaceae</taxon>
        <taxon>Aminicella</taxon>
    </lineage>
</organism>
<comment type="caution">
    <text evidence="11">The sequence shown here is derived from an EMBL/GenBank/DDBJ whole genome shotgun (WGS) entry which is preliminary data.</text>
</comment>
<evidence type="ECO:0000256" key="3">
    <source>
        <dbReference type="ARBA" id="ARBA00008725"/>
    </source>
</evidence>
<comment type="function">
    <text evidence="1">Part of the ABC transporter complex PstSACB involved in phosphate import.</text>
</comment>
<comment type="subunit">
    <text evidence="4">The complex is composed of two ATP-binding proteins (PstB), two transmembrane proteins (PstC and PstA) and a solute-binding protein (PstS).</text>
</comment>
<evidence type="ECO:0000256" key="8">
    <source>
        <dbReference type="ARBA" id="ARBA00023288"/>
    </source>
</evidence>
<dbReference type="SUPFAM" id="SSF53850">
    <property type="entry name" value="Periplasmic binding protein-like II"/>
    <property type="match status" value="2"/>
</dbReference>
<reference evidence="11 12" key="1">
    <citation type="submission" date="2019-03" db="EMBL/GenBank/DDBJ databases">
        <title>Genomic Encyclopedia of Type Strains, Phase IV (KMG-IV): sequencing the most valuable type-strain genomes for metagenomic binning, comparative biology and taxonomic classification.</title>
        <authorList>
            <person name="Goeker M."/>
        </authorList>
    </citation>
    <scope>NUCLEOTIDE SEQUENCE [LARGE SCALE GENOMIC DNA]</scope>
    <source>
        <strain evidence="11 12">DSM 28287</strain>
    </source>
</reference>
<dbReference type="InterPro" id="IPR024370">
    <property type="entry name" value="PBP_domain"/>
</dbReference>
<keyword evidence="8" id="KW-0449">Lipoprotein</keyword>